<gene>
    <name evidence="6" type="ORF">PT974_00411</name>
</gene>
<evidence type="ECO:0000256" key="2">
    <source>
        <dbReference type="ARBA" id="ARBA00022741"/>
    </source>
</evidence>
<comment type="similarity">
    <text evidence="1">Belongs to the CbxX/CfxQ family.</text>
</comment>
<dbReference type="Gene3D" id="1.10.8.60">
    <property type="match status" value="2"/>
</dbReference>
<dbReference type="Proteomes" id="UP001338125">
    <property type="component" value="Unassembled WGS sequence"/>
</dbReference>
<feature type="compositionally biased region" description="Polar residues" evidence="4">
    <location>
        <begin position="246"/>
        <end position="261"/>
    </location>
</feature>
<sequence>MHDLFDTQAALLETFDNGSGYFLPVDYPRASNYNTPVVQAKHSSRAATPAKHDVATSNGLSGLWSKASRGMASMMSLGPKHSNALEGNDGFDPLLYRSPENSVVPGDSMTSNIAIISEQDHASGCNEAVCDVITENDHPSQSSDASESVISFEQGNDLEGNDAPEYTSTSEVVNAPGSINVSVPSDAFLFDDISNTDNVPLGMDSHHDASLRDGPSGVNFVQQMRDESCEGDASVDDIAPSKATDDNTNPPVVATRSQSTPDDGVPPYATRGSILSIEDGDSSDSDSQPDHSAATSPETLPFDPFSTPKLGPLSRSTSFDDIPPLDDDFEVETHAKSPAEREWQRRKGCGEKNHALDNVMKMVGLEAVKVAFLDIKWKIDQSRSLKIHLKRHDLNLILLGNPGTGKRTLAKFYYDFLVECGVWNASHSPRFQNLTSRELHEHPSLMHADAATTGWHLDSSLTNPGMILVVTDAEFVDPQELVTLTRLMENAPKDLVMVLAGFDDHTHTLLNRPPAAGWRRIDLPDYEDDELHQIFMRLVAHDAQRIESASSNPLSYSRVLIDRIKRNQRAARFRNAHALRSVYDDIRERQALRLQHDLDLKTQQAKDLSLLTRSDILGSEPEDLLNKSEAWKELRNMAGLKGVKSTCRQLLSQAKINYQRELEGFKPSYANLHRVFVGPPGTGKTTVAKLYGQIVADSGLVSGREVVLKIPTDFICHSTKETETKTTAILESTRDKILIIDNAHMFYSGSRSGTPGDLACRQAAIDLIVSNIDNRPDADQCIIFTMMEDTFHEVNSRLSWRFPLQGAFRFGNYDDAMLKEILELKMKEGGITATEAALKVAVDVLKRAADLPSFGNGGEVVNLLEKAKGRQRLRLEKIQASNNHQNGDTGRPSLCEVSHMPSHTLDPSTLQLEPATGWDIALESEDFDPDFDRDDGAGQRWRALLGAFSESKDKQLKVIIDLFESYPCIAQTARHYSQDPKQNIPFTYIFKGPPGSGKTYTAGTFGHLFYGMGLLYSDEVMECSTSDLVGKCIDHKGSTVIDILEKALGKVLLIDYSCRMGPDRESSVAEDAALRELVDCMIRPRWHRKMVVVLTGYEQDIDGFMKTNQGLYGRFGSEIVFPAMSEQDCLRYLRKLLKDRQIELPIEVDTGENELERIYRGFSYLKTTTGWSNGRDVEEFSKKVIMQVYSHPERFVDKKTSSLRVKKSEILKMLETYRRGNNMTWKEDEKHQQAMDACP</sequence>
<accession>A0ABR0T248</accession>
<keyword evidence="7" id="KW-1185">Reference proteome</keyword>
<dbReference type="InterPro" id="IPR027417">
    <property type="entry name" value="P-loop_NTPase"/>
</dbReference>
<dbReference type="SMART" id="SM00382">
    <property type="entry name" value="AAA"/>
    <property type="match status" value="2"/>
</dbReference>
<proteinExistence type="inferred from homology"/>
<dbReference type="Pfam" id="PF00004">
    <property type="entry name" value="AAA"/>
    <property type="match status" value="2"/>
</dbReference>
<dbReference type="PRINTS" id="PR00819">
    <property type="entry name" value="CBXCFQXSUPER"/>
</dbReference>
<dbReference type="InterPro" id="IPR041627">
    <property type="entry name" value="AAA_lid_6"/>
</dbReference>
<reference evidence="6 7" key="1">
    <citation type="submission" date="2024-01" db="EMBL/GenBank/DDBJ databases">
        <title>Complete genome of Cladobotryum mycophilum ATHUM6906.</title>
        <authorList>
            <person name="Christinaki A.C."/>
            <person name="Myridakis A.I."/>
            <person name="Kouvelis V.N."/>
        </authorList>
    </citation>
    <scope>NUCLEOTIDE SEQUENCE [LARGE SCALE GENOMIC DNA]</scope>
    <source>
        <strain evidence="6 7">ATHUM6906</strain>
    </source>
</reference>
<dbReference type="InterPro" id="IPR000641">
    <property type="entry name" value="CbxX/CfxQ"/>
</dbReference>
<evidence type="ECO:0000256" key="1">
    <source>
        <dbReference type="ARBA" id="ARBA00010378"/>
    </source>
</evidence>
<evidence type="ECO:0000313" key="6">
    <source>
        <dbReference type="EMBL" id="KAK5998041.1"/>
    </source>
</evidence>
<dbReference type="Gene3D" id="3.40.50.300">
    <property type="entry name" value="P-loop containing nucleotide triphosphate hydrolases"/>
    <property type="match status" value="3"/>
</dbReference>
<feature type="domain" description="AAA+ ATPase" evidence="5">
    <location>
        <begin position="670"/>
        <end position="814"/>
    </location>
</feature>
<feature type="domain" description="AAA+ ATPase" evidence="5">
    <location>
        <begin position="984"/>
        <end position="1125"/>
    </location>
</feature>
<evidence type="ECO:0000259" key="5">
    <source>
        <dbReference type="SMART" id="SM00382"/>
    </source>
</evidence>
<dbReference type="PANTHER" id="PTHR43392:SF2">
    <property type="entry name" value="AAA-TYPE ATPASE FAMILY PROTEIN _ ANKYRIN REPEAT FAMILY PROTEIN"/>
    <property type="match status" value="1"/>
</dbReference>
<evidence type="ECO:0000313" key="7">
    <source>
        <dbReference type="Proteomes" id="UP001338125"/>
    </source>
</evidence>
<feature type="region of interest" description="Disordered" evidence="4">
    <location>
        <begin position="226"/>
        <end position="328"/>
    </location>
</feature>
<dbReference type="EMBL" id="JAVFKD010000001">
    <property type="protein sequence ID" value="KAK5998041.1"/>
    <property type="molecule type" value="Genomic_DNA"/>
</dbReference>
<dbReference type="SUPFAM" id="SSF52540">
    <property type="entry name" value="P-loop containing nucleoside triphosphate hydrolases"/>
    <property type="match status" value="3"/>
</dbReference>
<organism evidence="6 7">
    <name type="scientific">Cladobotryum mycophilum</name>
    <dbReference type="NCBI Taxonomy" id="491253"/>
    <lineage>
        <taxon>Eukaryota</taxon>
        <taxon>Fungi</taxon>
        <taxon>Dikarya</taxon>
        <taxon>Ascomycota</taxon>
        <taxon>Pezizomycotina</taxon>
        <taxon>Sordariomycetes</taxon>
        <taxon>Hypocreomycetidae</taxon>
        <taxon>Hypocreales</taxon>
        <taxon>Hypocreaceae</taxon>
        <taxon>Cladobotryum</taxon>
    </lineage>
</organism>
<dbReference type="Pfam" id="PF17866">
    <property type="entry name" value="AAA_lid_6"/>
    <property type="match status" value="1"/>
</dbReference>
<keyword evidence="2" id="KW-0547">Nucleotide-binding</keyword>
<evidence type="ECO:0000256" key="3">
    <source>
        <dbReference type="ARBA" id="ARBA00022840"/>
    </source>
</evidence>
<comment type="caution">
    <text evidence="6">The sequence shown here is derived from an EMBL/GenBank/DDBJ whole genome shotgun (WGS) entry which is preliminary data.</text>
</comment>
<protein>
    <submittedName>
        <fullName evidence="6">Stage V sporulation K-like protein</fullName>
    </submittedName>
</protein>
<dbReference type="CDD" id="cd00009">
    <property type="entry name" value="AAA"/>
    <property type="match status" value="1"/>
</dbReference>
<name>A0ABR0T248_9HYPO</name>
<dbReference type="InterPro" id="IPR003959">
    <property type="entry name" value="ATPase_AAA_core"/>
</dbReference>
<evidence type="ECO:0000256" key="4">
    <source>
        <dbReference type="SAM" id="MobiDB-lite"/>
    </source>
</evidence>
<dbReference type="PANTHER" id="PTHR43392">
    <property type="entry name" value="AAA-TYPE ATPASE FAMILY PROTEIN / ANKYRIN REPEAT FAMILY PROTEIN"/>
    <property type="match status" value="1"/>
</dbReference>
<dbReference type="InterPro" id="IPR003593">
    <property type="entry name" value="AAA+_ATPase"/>
</dbReference>
<dbReference type="InterPro" id="IPR050773">
    <property type="entry name" value="CbxX/CfxQ_RuBisCO_ESX"/>
</dbReference>
<keyword evidence="3" id="KW-0067">ATP-binding</keyword>